<dbReference type="SUPFAM" id="SSF53613">
    <property type="entry name" value="Ribokinase-like"/>
    <property type="match status" value="1"/>
</dbReference>
<proteinExistence type="inferred from homology"/>
<comment type="similarity">
    <text evidence="1">Belongs to the carbohydrate kinase PfkB family.</text>
</comment>
<evidence type="ECO:0000256" key="3">
    <source>
        <dbReference type="ARBA" id="ARBA00022777"/>
    </source>
</evidence>
<evidence type="ECO:0000256" key="2">
    <source>
        <dbReference type="ARBA" id="ARBA00022679"/>
    </source>
</evidence>
<sequence length="342" mass="37667">MTTGNRKQITSFGEVMMRLEVPSHLTLSQSRSLNYSFSGTGVNVVAALIKLGHKGAIVTTLPANSLGDAAEAALRGLGFDMKYVRRDGQLLGSYFLETGYGSRKSKVTYASRVNSAFNTTSHHAYTDLSFAEDSHYFHLCGIGLAMNEEMRYIMKTLASVVKSKGGSVIFDCNFRASLWSEEDKKQARTHYEDMLHLADIVMMNERDAISLLGYKSSSADRIEQIKELIPQIAKDYGIRVISGTQRTIEADSHYIQGFLYHKDKGLTFGKPMKVQVLDRIGAGDAYTAGVIHGEICGYDPGYTVQYATAASVLAHTIVGDTAPSSEEDILQVMNEQVLDIER</sequence>
<dbReference type="PANTHER" id="PTHR43320">
    <property type="entry name" value="SUGAR KINASE"/>
    <property type="match status" value="1"/>
</dbReference>
<evidence type="ECO:0000259" key="4">
    <source>
        <dbReference type="Pfam" id="PF00294"/>
    </source>
</evidence>
<evidence type="ECO:0000313" key="6">
    <source>
        <dbReference type="Proteomes" id="UP001236415"/>
    </source>
</evidence>
<gene>
    <name evidence="5" type="ORF">QPK24_09710</name>
</gene>
<reference evidence="5 6" key="1">
    <citation type="submission" date="2023-06" db="EMBL/GenBank/DDBJ databases">
        <title>Paenibacillus polygonum sp. nov., an endophytic bacterium, isolated from Polygonum lapathifolium L. in Nanji Wetland National Nature Reserve, South of Poyang Lake, Jiangxi Province, China.</title>
        <authorList>
            <person name="Yu Z."/>
        </authorList>
    </citation>
    <scope>NUCLEOTIDE SEQUENCE [LARGE SCALE GENOMIC DNA]</scope>
    <source>
        <strain evidence="5 6">C31</strain>
    </source>
</reference>
<keyword evidence="2" id="KW-0808">Transferase</keyword>
<dbReference type="Pfam" id="PF00294">
    <property type="entry name" value="PfkB"/>
    <property type="match status" value="1"/>
</dbReference>
<dbReference type="GO" id="GO:0016301">
    <property type="term" value="F:kinase activity"/>
    <property type="evidence" value="ECO:0007669"/>
    <property type="project" value="UniProtKB-KW"/>
</dbReference>
<keyword evidence="6" id="KW-1185">Reference proteome</keyword>
<organism evidence="5 6">
    <name type="scientific">Paenibacillus polygoni</name>
    <dbReference type="NCBI Taxonomy" id="3050112"/>
    <lineage>
        <taxon>Bacteria</taxon>
        <taxon>Bacillati</taxon>
        <taxon>Bacillota</taxon>
        <taxon>Bacilli</taxon>
        <taxon>Bacillales</taxon>
        <taxon>Paenibacillaceae</taxon>
        <taxon>Paenibacillus</taxon>
    </lineage>
</organism>
<keyword evidence="3 5" id="KW-0418">Kinase</keyword>
<dbReference type="Gene3D" id="3.40.1190.20">
    <property type="match status" value="1"/>
</dbReference>
<accession>A0ABY8XCA8</accession>
<dbReference type="CDD" id="cd01166">
    <property type="entry name" value="KdgK"/>
    <property type="match status" value="1"/>
</dbReference>
<evidence type="ECO:0000256" key="1">
    <source>
        <dbReference type="ARBA" id="ARBA00010688"/>
    </source>
</evidence>
<name>A0ABY8XCA8_9BACL</name>
<dbReference type="Proteomes" id="UP001236415">
    <property type="component" value="Chromosome"/>
</dbReference>
<dbReference type="InterPro" id="IPR011611">
    <property type="entry name" value="PfkB_dom"/>
</dbReference>
<feature type="domain" description="Carbohydrate kinase PfkB" evidence="4">
    <location>
        <begin position="7"/>
        <end position="323"/>
    </location>
</feature>
<evidence type="ECO:0000313" key="5">
    <source>
        <dbReference type="EMBL" id="WIV20920.1"/>
    </source>
</evidence>
<protein>
    <submittedName>
        <fullName evidence="5">Sugar kinase</fullName>
    </submittedName>
</protein>
<dbReference type="PANTHER" id="PTHR43320:SF2">
    <property type="entry name" value="2-DEHYDRO-3-DEOXYGLUCONOKINASE_2-DEHYDRO-3-DEOXYGALACTONOKINASE"/>
    <property type="match status" value="1"/>
</dbReference>
<dbReference type="InterPro" id="IPR052700">
    <property type="entry name" value="Carb_kinase_PfkB-like"/>
</dbReference>
<dbReference type="EMBL" id="CP127162">
    <property type="protein sequence ID" value="WIV20920.1"/>
    <property type="molecule type" value="Genomic_DNA"/>
</dbReference>
<dbReference type="RefSeq" id="WP_285748230.1">
    <property type="nucleotide sequence ID" value="NZ_CP127162.1"/>
</dbReference>
<dbReference type="InterPro" id="IPR029056">
    <property type="entry name" value="Ribokinase-like"/>
</dbReference>